<comment type="function">
    <text evidence="2">Antitoxin component of a type II toxin-antitoxin (TA) system.</text>
</comment>
<dbReference type="PANTHER" id="PTHR33713">
    <property type="entry name" value="ANTITOXIN YAFN-RELATED"/>
    <property type="match status" value="1"/>
</dbReference>
<comment type="similarity">
    <text evidence="1 2">Belongs to the phD/YefM antitoxin family.</text>
</comment>
<reference evidence="3 4" key="1">
    <citation type="submission" date="2021-08" db="EMBL/GenBank/DDBJ databases">
        <title>Rhizobium croatiense sp. nov. and Rhizobium redzepovicii sp. nov., two new species isolated from nodules of Phaseolus vulgaris in Croatia.</title>
        <authorList>
            <person name="Rajnovic I."/>
            <person name="Ramirez-Bahena M.H."/>
            <person name="Kajic S."/>
            <person name="Igual M.J."/>
            <person name="Peix A."/>
            <person name="Velazquez E."/>
            <person name="Sikora S."/>
        </authorList>
    </citation>
    <scope>NUCLEOTIDE SEQUENCE [LARGE SCALE GENOMIC DNA]</scope>
    <source>
        <strain evidence="3 4">13T</strain>
    </source>
</reference>
<name>A0ABS7M374_9HYPH</name>
<dbReference type="RefSeq" id="WP_222140646.1">
    <property type="nucleotide sequence ID" value="NZ_JAILYI010000010.1"/>
</dbReference>
<protein>
    <recommendedName>
        <fullName evidence="2">Antitoxin</fullName>
    </recommendedName>
</protein>
<proteinExistence type="inferred from homology"/>
<dbReference type="Gene3D" id="3.40.1620.10">
    <property type="entry name" value="YefM-like domain"/>
    <property type="match status" value="1"/>
</dbReference>
<evidence type="ECO:0000313" key="4">
    <source>
        <dbReference type="Proteomes" id="UP000733858"/>
    </source>
</evidence>
<keyword evidence="4" id="KW-1185">Reference proteome</keyword>
<dbReference type="NCBIfam" id="TIGR01552">
    <property type="entry name" value="phd_fam"/>
    <property type="match status" value="1"/>
</dbReference>
<dbReference type="Gene3D" id="6.10.250.330">
    <property type="match status" value="1"/>
</dbReference>
<dbReference type="PANTHER" id="PTHR33713:SF6">
    <property type="entry name" value="ANTITOXIN YEFM"/>
    <property type="match status" value="1"/>
</dbReference>
<dbReference type="Proteomes" id="UP000733858">
    <property type="component" value="Unassembled WGS sequence"/>
</dbReference>
<accession>A0ABS7M374</accession>
<dbReference type="Pfam" id="PF02604">
    <property type="entry name" value="PhdYeFM_antitox"/>
    <property type="match status" value="1"/>
</dbReference>
<dbReference type="EMBL" id="JAILYJ010000012">
    <property type="protein sequence ID" value="MBY4631530.1"/>
    <property type="molecule type" value="Genomic_DNA"/>
</dbReference>
<dbReference type="InterPro" id="IPR051405">
    <property type="entry name" value="phD/YefM_antitoxin"/>
</dbReference>
<sequence>MPRVRLSEFRKNIASYFDQALSSRAPLTVTRRGSEAIVLIAEGEYESMRETLHLLSTPANSARLRESIEQLRKGDDEVAMTPSFTSND</sequence>
<organism evidence="3 4">
    <name type="scientific">Rhizobium croatiense</name>
    <dbReference type="NCBI Taxonomy" id="2867516"/>
    <lineage>
        <taxon>Bacteria</taxon>
        <taxon>Pseudomonadati</taxon>
        <taxon>Pseudomonadota</taxon>
        <taxon>Alphaproteobacteria</taxon>
        <taxon>Hyphomicrobiales</taxon>
        <taxon>Rhizobiaceae</taxon>
        <taxon>Rhizobium/Agrobacterium group</taxon>
        <taxon>Rhizobium</taxon>
    </lineage>
</organism>
<dbReference type="SUPFAM" id="SSF143120">
    <property type="entry name" value="YefM-like"/>
    <property type="match status" value="1"/>
</dbReference>
<evidence type="ECO:0000256" key="1">
    <source>
        <dbReference type="ARBA" id="ARBA00009981"/>
    </source>
</evidence>
<dbReference type="InterPro" id="IPR036165">
    <property type="entry name" value="YefM-like_sf"/>
</dbReference>
<gene>
    <name evidence="3" type="ORF">K6M89_19800</name>
</gene>
<evidence type="ECO:0000313" key="3">
    <source>
        <dbReference type="EMBL" id="MBY4631530.1"/>
    </source>
</evidence>
<comment type="caution">
    <text evidence="3">The sequence shown here is derived from an EMBL/GenBank/DDBJ whole genome shotgun (WGS) entry which is preliminary data.</text>
</comment>
<dbReference type="InterPro" id="IPR006442">
    <property type="entry name" value="Antitoxin_Phd/YefM"/>
</dbReference>
<evidence type="ECO:0000256" key="2">
    <source>
        <dbReference type="RuleBase" id="RU362080"/>
    </source>
</evidence>